<dbReference type="Proteomes" id="UP001055811">
    <property type="component" value="Linkage Group LG04"/>
</dbReference>
<evidence type="ECO:0000313" key="1">
    <source>
        <dbReference type="EMBL" id="KAI3753542.1"/>
    </source>
</evidence>
<reference evidence="2" key="1">
    <citation type="journal article" date="2022" name="Mol. Ecol. Resour.">
        <title>The genomes of chicory, endive, great burdock and yacon provide insights into Asteraceae palaeo-polyploidization history and plant inulin production.</title>
        <authorList>
            <person name="Fan W."/>
            <person name="Wang S."/>
            <person name="Wang H."/>
            <person name="Wang A."/>
            <person name="Jiang F."/>
            <person name="Liu H."/>
            <person name="Zhao H."/>
            <person name="Xu D."/>
            <person name="Zhang Y."/>
        </authorList>
    </citation>
    <scope>NUCLEOTIDE SEQUENCE [LARGE SCALE GENOMIC DNA]</scope>
    <source>
        <strain evidence="2">cv. Punajuju</strain>
    </source>
</reference>
<proteinExistence type="predicted"/>
<gene>
    <name evidence="1" type="ORF">L2E82_25597</name>
</gene>
<keyword evidence="2" id="KW-1185">Reference proteome</keyword>
<sequence>MMTGLMQDQNLEKQIEKQIGCMSGFLHIFDRQQILAVKRIYSTKRLPPSTGFTASPELVKSIQSTAIKEIKKPEPAEVVMAAPESPDRFKPSPRANYETATLPKSPLPLRMFNLKEGLVKTSWKFFLAAISGFS</sequence>
<reference evidence="1 2" key="2">
    <citation type="journal article" date="2022" name="Mol. Ecol. Resour.">
        <title>The genomes of chicory, endive, great burdock and yacon provide insights into Asteraceae paleo-polyploidization history and plant inulin production.</title>
        <authorList>
            <person name="Fan W."/>
            <person name="Wang S."/>
            <person name="Wang H."/>
            <person name="Wang A."/>
            <person name="Jiang F."/>
            <person name="Liu H."/>
            <person name="Zhao H."/>
            <person name="Xu D."/>
            <person name="Zhang Y."/>
        </authorList>
    </citation>
    <scope>NUCLEOTIDE SEQUENCE [LARGE SCALE GENOMIC DNA]</scope>
    <source>
        <strain evidence="2">cv. Punajuju</strain>
        <tissue evidence="1">Leaves</tissue>
    </source>
</reference>
<name>A0ACB9E402_CICIN</name>
<accession>A0ACB9E402</accession>
<protein>
    <submittedName>
        <fullName evidence="1">Uncharacterized protein</fullName>
    </submittedName>
</protein>
<evidence type="ECO:0000313" key="2">
    <source>
        <dbReference type="Proteomes" id="UP001055811"/>
    </source>
</evidence>
<dbReference type="EMBL" id="CM042012">
    <property type="protein sequence ID" value="KAI3753542.1"/>
    <property type="molecule type" value="Genomic_DNA"/>
</dbReference>
<organism evidence="1 2">
    <name type="scientific">Cichorium intybus</name>
    <name type="common">Chicory</name>
    <dbReference type="NCBI Taxonomy" id="13427"/>
    <lineage>
        <taxon>Eukaryota</taxon>
        <taxon>Viridiplantae</taxon>
        <taxon>Streptophyta</taxon>
        <taxon>Embryophyta</taxon>
        <taxon>Tracheophyta</taxon>
        <taxon>Spermatophyta</taxon>
        <taxon>Magnoliopsida</taxon>
        <taxon>eudicotyledons</taxon>
        <taxon>Gunneridae</taxon>
        <taxon>Pentapetalae</taxon>
        <taxon>asterids</taxon>
        <taxon>campanulids</taxon>
        <taxon>Asterales</taxon>
        <taxon>Asteraceae</taxon>
        <taxon>Cichorioideae</taxon>
        <taxon>Cichorieae</taxon>
        <taxon>Cichoriinae</taxon>
        <taxon>Cichorium</taxon>
    </lineage>
</organism>
<comment type="caution">
    <text evidence="1">The sequence shown here is derived from an EMBL/GenBank/DDBJ whole genome shotgun (WGS) entry which is preliminary data.</text>
</comment>